<dbReference type="Pfam" id="PF10267">
    <property type="entry name" value="Tmemb_cc2"/>
    <property type="match status" value="1"/>
</dbReference>
<feature type="compositionally biased region" description="Polar residues" evidence="8">
    <location>
        <begin position="258"/>
        <end position="273"/>
    </location>
</feature>
<keyword evidence="6" id="KW-0472">Membrane</keyword>
<evidence type="ECO:0000256" key="6">
    <source>
        <dbReference type="ARBA" id="ARBA00023136"/>
    </source>
</evidence>
<dbReference type="EMBL" id="VBQZ03000029">
    <property type="protein sequence ID" value="MXQ85985.1"/>
    <property type="molecule type" value="Genomic_DNA"/>
</dbReference>
<feature type="region of interest" description="Disordered" evidence="8">
    <location>
        <begin position="249"/>
        <end position="278"/>
    </location>
</feature>
<dbReference type="PANTHER" id="PTHR17613">
    <property type="entry name" value="CEREBRAL PROTEIN-11-RELATED"/>
    <property type="match status" value="1"/>
</dbReference>
<dbReference type="GO" id="GO:0016020">
    <property type="term" value="C:membrane"/>
    <property type="evidence" value="ECO:0007669"/>
    <property type="project" value="UniProtKB-SubCell"/>
</dbReference>
<dbReference type="PANTHER" id="PTHR17613:SF8">
    <property type="entry name" value="TRANSMEMBRANE AND COILED-COIL DOMAIN PROTEIN 3"/>
    <property type="match status" value="1"/>
</dbReference>
<feature type="region of interest" description="Disordered" evidence="8">
    <location>
        <begin position="1"/>
        <end position="21"/>
    </location>
</feature>
<keyword evidence="5 7" id="KW-0175">Coiled coil</keyword>
<keyword evidence="10" id="KW-1185">Reference proteome</keyword>
<evidence type="ECO:0000256" key="2">
    <source>
        <dbReference type="ARBA" id="ARBA00008108"/>
    </source>
</evidence>
<evidence type="ECO:0000313" key="9">
    <source>
        <dbReference type="EMBL" id="MXQ85985.1"/>
    </source>
</evidence>
<comment type="similarity">
    <text evidence="2">Belongs to the TEX28 family.</text>
</comment>
<feature type="coiled-coil region" evidence="7">
    <location>
        <begin position="538"/>
        <end position="1061"/>
    </location>
</feature>
<accession>A0A6B0R883</accession>
<comment type="caution">
    <text evidence="9">The sequence shown here is derived from an EMBL/GenBank/DDBJ whole genome shotgun (WGS) entry which is preliminary data.</text>
</comment>
<evidence type="ECO:0000256" key="3">
    <source>
        <dbReference type="ARBA" id="ARBA00022692"/>
    </source>
</evidence>
<feature type="compositionally biased region" description="Basic and acidic residues" evidence="8">
    <location>
        <begin position="151"/>
        <end position="161"/>
    </location>
</feature>
<evidence type="ECO:0000256" key="7">
    <source>
        <dbReference type="SAM" id="Coils"/>
    </source>
</evidence>
<sequence>MPGSDTALTVDRTYSDPGRHHHCKRRVERHDMNTLSLPLNIRRGGSDTNLNFDVPDGILDFHKVKLNADSLRQKILKVTEQIKIEQTSRDGNVAEYLKLVNSADKQQAGRIKQVFEKKNQKSAHSIAQLQKKLDQYHRKLRELEQNGALRSAKDTAKDQLKDIPPSLKDAQAKSRTAPHSLESSKSGMPGVSLTPPVFVFNKSREFANLIRNKFGSADNIAHLKNSLEEFRPEASARVYGGSATIVNKPKYGSDDECSSGTSGSADSNGNQSFAAGGSGALDSQSKLTAILEELREIKDTQAQLAEDIEALKVQFKREYGFISQTLQEERYRYERLEDQLHDLTDLHQHETANLKQELASIEEKVAYQAYERSRDIQEALESCQTRISKLELHQQEQQALQTDTVNAKVLLGKCINVVLAFMTVILVCVSTIAKFISPMMKSRFHILGTFFAAFNWTKAADSNERHPCNSCVGGGYIALAQGRLNPWRCQEEKRMFPILHKVTNMDAFPTIFPPGGDSELRHSQSELQKMLIDERLRCEHHKTNYQTLKAEHTRLQDEYIKSQNELKRVLNEKQTHQEKFQLLLEEVRGELVEKTKDLEEMKLQEVEKYRAEYNKLRYEHTFLKSEFEHQKEEFARILEEEKIKHKSEIARLEEDKELLNQLHSVDPTRESNRMEQLVRAKAHLHQKLKSLEAEIAELRAEKENSSAQAENVQRIQVRQLAEMQATVRSLEAEKQSAKLQAERLEKELQSSNEQNTALTSKLHKAEREVNTLASKVKELKHSNKLEITDIKLEAARAKSELERERNKIQSELDGLQSDNEILKSAVEHHKALLVEKDRELIRKVQAAKEEGYQKLLELQDEKLELESRLADLEKMKVEHDVCRQSEKDQCEEKLRASQMAEESARRELQSIRLKLQQQIVDIENAEKEKKENSDLKQQISGLQIQVTSLAQSENELLNSNQILKEMVERLKQECRNLRSQAEKAQLEVEKLVHGFIYVRKSLHENKLKRLQEKVEILEAKREELETENQVLNRQNVPFEEYTRLQKRLKDIQRRHNEFRSLILVPNIPPSASINPVSLQSSTVIPGMELSFPPHMQEEQHQRELSLLRKRLEELETTQRKQLEELGSPGE</sequence>
<evidence type="ECO:0000256" key="1">
    <source>
        <dbReference type="ARBA" id="ARBA00004370"/>
    </source>
</evidence>
<feature type="coiled-coil region" evidence="7">
    <location>
        <begin position="1097"/>
        <end position="1124"/>
    </location>
</feature>
<feature type="region of interest" description="Disordered" evidence="8">
    <location>
        <begin position="145"/>
        <end position="188"/>
    </location>
</feature>
<feature type="coiled-coil region" evidence="7">
    <location>
        <begin position="291"/>
        <end position="364"/>
    </location>
</feature>
<dbReference type="AlphaFoldDB" id="A0A6B0R883"/>
<evidence type="ECO:0000256" key="8">
    <source>
        <dbReference type="SAM" id="MobiDB-lite"/>
    </source>
</evidence>
<reference evidence="9" key="1">
    <citation type="submission" date="2019-10" db="EMBL/GenBank/DDBJ databases">
        <title>The sequence and de novo assembly of the wild yak genome.</title>
        <authorList>
            <person name="Liu Y."/>
        </authorList>
    </citation>
    <scope>NUCLEOTIDE SEQUENCE [LARGE SCALE GENOMIC DNA]</scope>
    <source>
        <strain evidence="9">WY2019</strain>
    </source>
</reference>
<gene>
    <name evidence="9" type="ORF">E5288_WYG010087</name>
</gene>
<dbReference type="GO" id="GO:0012505">
    <property type="term" value="C:endomembrane system"/>
    <property type="evidence" value="ECO:0007669"/>
    <property type="project" value="TreeGrafter"/>
</dbReference>
<proteinExistence type="inferred from homology"/>
<comment type="subcellular location">
    <subcellularLocation>
        <location evidence="1">Membrane</location>
    </subcellularLocation>
</comment>
<evidence type="ECO:0000313" key="10">
    <source>
        <dbReference type="Proteomes" id="UP000322234"/>
    </source>
</evidence>
<evidence type="ECO:0008006" key="11">
    <source>
        <dbReference type="Google" id="ProtNLM"/>
    </source>
</evidence>
<name>A0A6B0R883_9CETA</name>
<keyword evidence="3" id="KW-0812">Transmembrane</keyword>
<protein>
    <recommendedName>
        <fullName evidence="11">Transmembrane and coiled-coil domains protein 3</fullName>
    </recommendedName>
</protein>
<organism evidence="9 10">
    <name type="scientific">Bos mutus</name>
    <name type="common">wild yak</name>
    <dbReference type="NCBI Taxonomy" id="72004"/>
    <lineage>
        <taxon>Eukaryota</taxon>
        <taxon>Metazoa</taxon>
        <taxon>Chordata</taxon>
        <taxon>Craniata</taxon>
        <taxon>Vertebrata</taxon>
        <taxon>Euteleostomi</taxon>
        <taxon>Mammalia</taxon>
        <taxon>Eutheria</taxon>
        <taxon>Laurasiatheria</taxon>
        <taxon>Artiodactyla</taxon>
        <taxon>Ruminantia</taxon>
        <taxon>Pecora</taxon>
        <taxon>Bovidae</taxon>
        <taxon>Bovinae</taxon>
        <taxon>Bos</taxon>
    </lineage>
</organism>
<dbReference type="Proteomes" id="UP000322234">
    <property type="component" value="Unassembled WGS sequence"/>
</dbReference>
<dbReference type="InterPro" id="IPR019394">
    <property type="entry name" value="TEX28/TMCC"/>
</dbReference>
<evidence type="ECO:0000256" key="4">
    <source>
        <dbReference type="ARBA" id="ARBA00022989"/>
    </source>
</evidence>
<keyword evidence="4" id="KW-1133">Transmembrane helix</keyword>
<evidence type="ECO:0000256" key="5">
    <source>
        <dbReference type="ARBA" id="ARBA00023054"/>
    </source>
</evidence>